<name>A0AAD4QZH9_9BILA</name>
<keyword evidence="17" id="KW-1185">Reference proteome</keyword>
<feature type="region of interest" description="Disordered" evidence="14">
    <location>
        <begin position="899"/>
        <end position="926"/>
    </location>
</feature>
<comment type="subunit">
    <text evidence="13">Component of the NSL complex at least composed of KAT8/MOF, KANSL1, KANSL2, KANSL3, MCRS1, PHF20, OGT1/OGT, WDR5 and HCFC1.</text>
</comment>
<feature type="compositionally biased region" description="Polar residues" evidence="14">
    <location>
        <begin position="501"/>
        <end position="523"/>
    </location>
</feature>
<feature type="region of interest" description="Disordered" evidence="14">
    <location>
        <begin position="552"/>
        <end position="792"/>
    </location>
</feature>
<dbReference type="GO" id="GO:0003677">
    <property type="term" value="F:DNA binding"/>
    <property type="evidence" value="ECO:0007669"/>
    <property type="project" value="UniProtKB-KW"/>
</dbReference>
<evidence type="ECO:0000256" key="7">
    <source>
        <dbReference type="ARBA" id="ARBA00022853"/>
    </source>
</evidence>
<feature type="compositionally biased region" description="Polar residues" evidence="14">
    <location>
        <begin position="303"/>
        <end position="316"/>
    </location>
</feature>
<feature type="domain" description="KANL2-like probable zinc-finger" evidence="15">
    <location>
        <begin position="1089"/>
        <end position="1142"/>
    </location>
</feature>
<evidence type="ECO:0000256" key="8">
    <source>
        <dbReference type="ARBA" id="ARBA00023128"/>
    </source>
</evidence>
<gene>
    <name evidence="16" type="ORF">DdX_13484</name>
</gene>
<feature type="compositionally biased region" description="Basic and acidic residues" evidence="14">
    <location>
        <begin position="31"/>
        <end position="48"/>
    </location>
</feature>
<evidence type="ECO:0000256" key="14">
    <source>
        <dbReference type="SAM" id="MobiDB-lite"/>
    </source>
</evidence>
<keyword evidence="16" id="KW-0238">DNA-binding</keyword>
<evidence type="ECO:0000256" key="11">
    <source>
        <dbReference type="ARBA" id="ARBA00033378"/>
    </source>
</evidence>
<keyword evidence="8" id="KW-0496">Mitochondrion</keyword>
<reference evidence="16" key="1">
    <citation type="submission" date="2022-01" db="EMBL/GenBank/DDBJ databases">
        <title>Genome Sequence Resource for Two Populations of Ditylenchus destructor, the Migratory Endoparasitic Phytonematode.</title>
        <authorList>
            <person name="Zhang H."/>
            <person name="Lin R."/>
            <person name="Xie B."/>
        </authorList>
    </citation>
    <scope>NUCLEOTIDE SEQUENCE</scope>
    <source>
        <strain evidence="16">BazhouSP</strain>
    </source>
</reference>
<comment type="subcellular location">
    <subcellularLocation>
        <location evidence="2">Mitochondrion</location>
    </subcellularLocation>
    <subcellularLocation>
        <location evidence="1">Nucleus</location>
    </subcellularLocation>
</comment>
<sequence>MFSDTTTSTQAESVGPSSPKNPALTSISSSTKEECNSDLRNSPNKESKAISVAKSSRQDDLGKEDRGYTIVVPANVRFRGVNMQLDLKLDQKTLAAASDISKAVEEAVSCASGSIPSQSTSSETNLERQHTIVRIPSTDAQMLNFSITESETSTSNMLAGRISAVGEGSSADESKSFQSVSSTTNELQTEGDYESRKGRPMRHSPTLTDIFMADNTVSTSGGIATAEATSTSKGTQPNTPNTSSNNRFAIDDRPPSECFPTSTGLDDLGPGFRPLSQSSMYRDDMSSMADTSHEDVTMHENRPGTSSSIQPEASQSTKRKRDRGSGAQANFCAFNDREKGQCKQRAILTYNFCIRHILNDPNAPYKRCQFTRKPKSKSDTRDTLCTNAIKSDKQEIYCSTHLIMKGIIQPKTKKKTQLPPKDVLEAPKPNIPNTIEEHPQEQFEPMSGGFMSPDAYQPAGMHASGFMDNNSPYDMRPMSYGDSMCTSYNGDSWDQMSTVSNDTNLASLNPPSRSSSYQHSQGMNPMPSPAPGMHGHYVEQIQTPHMHSVEQPQVEYGEPSWSQIQPPYEDEQYGSPSVLISNTCNTAPPHAFSSYTSLDPPPPHQPPPHPPQQRQNQPQTFRPPKSPMNPNTTGRPNFHSAQSQHQQHSRRSTENQSHMLQNEPLEQNVRFRPSAPTPDMSRGPPPPYSPMPASHSHKSQSNQENSQSISRLSKQHPQLAAKLLQPPIMPPSRARPHAVSQDFGNQTGVRNDYSRSHLANGTAGSSSFAPTNVQHQHHSSSAQSPHAFHHPQPSQRIIVTNQRSNICGVSEMAQPSEPAIVRTTYPAAQHHQPHMVVNGNCVHGEAAPVQQTVVVPFQQAPPQHQIQYIDIMSVAPSPIAYQFRDYEPHPIKYDLDAMAESDGEDEETKIRRDYIQDENSKRKTPKSIKLRKKCQKVKIEGGFRLVPQIDTMCKIVENHDYDSTDLFPLGLEPSDDETSSDDSFPGFSNECYSQCSENRPSNRIELYLMKKQLRLESARLVQRAKLSVPITHASKKFKTCAGAALRARQMNRKREMLTGVETARLRRCTHVTQASASSDPLDSRKTQIMCSNPCLPMSNHCAEHVLYNVNQKLFSYCTRRCCGRPVLCADGGLFDGLCRKHFEENEASDKASTEPAPPTFAQPAPKPATQPHSYQTSLQKQQPQPQQQPSSVKVLNKRPSFTTLTPVNPSGQYVQLGGSQRQVFPRTNNNVKDSSGSFYTDQTMSSSDHLGDVDVVENGDVLLASVAKDLGFDGRELTDMLERMPVEEPFETNNDMDDNDTFLGDMKDDDMGHSWADVEQFLRSEGYHGDSPLQGVSSFGGPNADFQVSGYYEL</sequence>
<feature type="compositionally biased region" description="Low complexity" evidence="14">
    <location>
        <begin position="612"/>
        <end position="623"/>
    </location>
</feature>
<keyword evidence="6" id="KW-0832">Ubl conjugation</keyword>
<feature type="region of interest" description="Disordered" evidence="14">
    <location>
        <begin position="501"/>
        <end position="530"/>
    </location>
</feature>
<dbReference type="PANTHER" id="PTHR13453:SF1">
    <property type="entry name" value="KAT8 REGULATORY NSL COMPLEX SUBUNIT 2"/>
    <property type="match status" value="1"/>
</dbReference>
<evidence type="ECO:0000256" key="6">
    <source>
        <dbReference type="ARBA" id="ARBA00022843"/>
    </source>
</evidence>
<feature type="compositionally biased region" description="Polar residues" evidence="14">
    <location>
        <begin position="757"/>
        <end position="773"/>
    </location>
</feature>
<feature type="domain" description="KANL2-like probable zinc-finger" evidence="15">
    <location>
        <begin position="339"/>
        <end position="401"/>
    </location>
</feature>
<accession>A0AAD4QZH9</accession>
<feature type="compositionally biased region" description="Polar residues" evidence="14">
    <location>
        <begin position="1199"/>
        <end position="1236"/>
    </location>
</feature>
<dbReference type="EMBL" id="JAKKPZ010000054">
    <property type="protein sequence ID" value="KAI1705690.1"/>
    <property type="molecule type" value="Genomic_DNA"/>
</dbReference>
<evidence type="ECO:0000256" key="2">
    <source>
        <dbReference type="ARBA" id="ARBA00004173"/>
    </source>
</evidence>
<evidence type="ECO:0000256" key="9">
    <source>
        <dbReference type="ARBA" id="ARBA00023242"/>
    </source>
</evidence>
<evidence type="ECO:0000313" key="17">
    <source>
        <dbReference type="Proteomes" id="UP001201812"/>
    </source>
</evidence>
<feature type="compositionally biased region" description="Basic and acidic residues" evidence="14">
    <location>
        <begin position="908"/>
        <end position="921"/>
    </location>
</feature>
<protein>
    <recommendedName>
        <fullName evidence="3">KAT8 regulatory NSL complex subunit 2</fullName>
    </recommendedName>
    <alternativeName>
        <fullName evidence="11">NSL complex protein NSL2</fullName>
    </alternativeName>
    <alternativeName>
        <fullName evidence="10">Non-specific lethal 2 homolog</fullName>
    </alternativeName>
</protein>
<dbReference type="Pfam" id="PF13891">
    <property type="entry name" value="zf-C3HC3H_KANSL2"/>
    <property type="match status" value="2"/>
</dbReference>
<feature type="region of interest" description="Disordered" evidence="14">
    <location>
        <begin position="412"/>
        <end position="435"/>
    </location>
</feature>
<dbReference type="GO" id="GO:0006325">
    <property type="term" value="P:chromatin organization"/>
    <property type="evidence" value="ECO:0007669"/>
    <property type="project" value="UniProtKB-KW"/>
</dbReference>
<feature type="compositionally biased region" description="Polar residues" evidence="14">
    <location>
        <begin position="176"/>
        <end position="188"/>
    </location>
</feature>
<feature type="compositionally biased region" description="Pro residues" evidence="14">
    <location>
        <begin position="1155"/>
        <end position="1168"/>
    </location>
</feature>
<keyword evidence="7" id="KW-0156">Chromatin regulator</keyword>
<evidence type="ECO:0000256" key="10">
    <source>
        <dbReference type="ARBA" id="ARBA00032947"/>
    </source>
</evidence>
<dbReference type="InterPro" id="IPR026316">
    <property type="entry name" value="NSL2"/>
</dbReference>
<feature type="compositionally biased region" description="Polar residues" evidence="14">
    <location>
        <begin position="227"/>
        <end position="236"/>
    </location>
</feature>
<evidence type="ECO:0000259" key="15">
    <source>
        <dbReference type="Pfam" id="PF13891"/>
    </source>
</evidence>
<feature type="compositionally biased region" description="Pro residues" evidence="14">
    <location>
        <begin position="599"/>
        <end position="611"/>
    </location>
</feature>
<feature type="region of interest" description="Disordered" evidence="14">
    <location>
        <begin position="165"/>
        <end position="205"/>
    </location>
</feature>
<dbReference type="GO" id="GO:0044545">
    <property type="term" value="C:NSL complex"/>
    <property type="evidence" value="ECO:0007669"/>
    <property type="project" value="TreeGrafter"/>
</dbReference>
<organism evidence="16 17">
    <name type="scientific">Ditylenchus destructor</name>
    <dbReference type="NCBI Taxonomy" id="166010"/>
    <lineage>
        <taxon>Eukaryota</taxon>
        <taxon>Metazoa</taxon>
        <taxon>Ecdysozoa</taxon>
        <taxon>Nematoda</taxon>
        <taxon>Chromadorea</taxon>
        <taxon>Rhabditida</taxon>
        <taxon>Tylenchina</taxon>
        <taxon>Tylenchomorpha</taxon>
        <taxon>Sphaerularioidea</taxon>
        <taxon>Anguinidae</taxon>
        <taxon>Anguininae</taxon>
        <taxon>Ditylenchus</taxon>
    </lineage>
</organism>
<evidence type="ECO:0000256" key="13">
    <source>
        <dbReference type="ARBA" id="ARBA00093543"/>
    </source>
</evidence>
<dbReference type="PANTHER" id="PTHR13453">
    <property type="entry name" value="KAT8 REGULATORY NSL COMPLEX SUBUNIT 2"/>
    <property type="match status" value="1"/>
</dbReference>
<dbReference type="InterPro" id="IPR025927">
    <property type="entry name" value="Znf_KANL2-like"/>
</dbReference>
<keyword evidence="4" id="KW-1017">Isopeptide bond</keyword>
<evidence type="ECO:0000256" key="12">
    <source>
        <dbReference type="ARBA" id="ARBA00093359"/>
    </source>
</evidence>
<evidence type="ECO:0000256" key="3">
    <source>
        <dbReference type="ARBA" id="ARBA00015508"/>
    </source>
</evidence>
<feature type="compositionally biased region" description="Low complexity" evidence="14">
    <location>
        <begin position="237"/>
        <end position="246"/>
    </location>
</feature>
<feature type="compositionally biased region" description="Low complexity" evidence="14">
    <location>
        <begin position="691"/>
        <end position="710"/>
    </location>
</feature>
<feature type="compositionally biased region" description="Polar residues" evidence="14">
    <location>
        <begin position="574"/>
        <end position="586"/>
    </location>
</feature>
<feature type="compositionally biased region" description="Polar residues" evidence="14">
    <location>
        <begin position="1"/>
        <end position="30"/>
    </location>
</feature>
<evidence type="ECO:0000256" key="4">
    <source>
        <dbReference type="ARBA" id="ARBA00022499"/>
    </source>
</evidence>
<keyword evidence="5" id="KW-0597">Phosphoprotein</keyword>
<evidence type="ECO:0000256" key="1">
    <source>
        <dbReference type="ARBA" id="ARBA00004123"/>
    </source>
</evidence>
<comment type="function">
    <text evidence="12">Non-catalytic component of the NSL histone acetyltransferase complex, a multiprotein complex that mediates histone H4 acetylation at 'Lys-5'- and 'Lys-8' (H4K5ac and H4K8ac) at transcription start sites and promotes transcription initiation. Required for NSL complex stability and for transcription of intraciliary transport genes in both ciliated and non-ciliated cells by regulating histone H4 acetylation at 'Lys-5'- and 'Lys-12' (H4K5ac and H4K12ac). This is necessary for cilium assembly in ciliated cells and for organization of the microtubule cytoskeleton in non-ciliated cells. Required within the NSL complex to maintain nuclear architecture stability by promoting KAT8-mediated acetylation of lamin LMNA.</text>
</comment>
<dbReference type="Proteomes" id="UP001201812">
    <property type="component" value="Unassembled WGS sequence"/>
</dbReference>
<feature type="region of interest" description="Disordered" evidence="14">
    <location>
        <begin position="1"/>
        <end position="62"/>
    </location>
</feature>
<evidence type="ECO:0000256" key="5">
    <source>
        <dbReference type="ARBA" id="ARBA00022553"/>
    </source>
</evidence>
<feature type="region of interest" description="Disordered" evidence="14">
    <location>
        <begin position="227"/>
        <end position="326"/>
    </location>
</feature>
<dbReference type="GO" id="GO:0005739">
    <property type="term" value="C:mitochondrion"/>
    <property type="evidence" value="ECO:0007669"/>
    <property type="project" value="UniProtKB-SubCell"/>
</dbReference>
<keyword evidence="9" id="KW-0539">Nucleus</keyword>
<proteinExistence type="predicted"/>
<dbReference type="GO" id="GO:0005634">
    <property type="term" value="C:nucleus"/>
    <property type="evidence" value="ECO:0007669"/>
    <property type="project" value="UniProtKB-SubCell"/>
</dbReference>
<evidence type="ECO:0000313" key="16">
    <source>
        <dbReference type="EMBL" id="KAI1705690.1"/>
    </source>
</evidence>
<feature type="compositionally biased region" description="Low complexity" evidence="14">
    <location>
        <begin position="1177"/>
        <end position="1194"/>
    </location>
</feature>
<feature type="region of interest" description="Disordered" evidence="14">
    <location>
        <begin position="1148"/>
        <end position="1236"/>
    </location>
</feature>
<comment type="caution">
    <text evidence="16">The sequence shown here is derived from an EMBL/GenBank/DDBJ whole genome shotgun (WGS) entry which is preliminary data.</text>
</comment>
<feature type="compositionally biased region" description="Basic and acidic residues" evidence="14">
    <location>
        <begin position="281"/>
        <end position="302"/>
    </location>
</feature>